<evidence type="ECO:0000256" key="12">
    <source>
        <dbReference type="ARBA" id="ARBA00031129"/>
    </source>
</evidence>
<reference evidence="14" key="1">
    <citation type="submission" date="2022-03" db="EMBL/GenBank/DDBJ databases">
        <authorList>
            <person name="Lindestad O."/>
        </authorList>
    </citation>
    <scope>NUCLEOTIDE SEQUENCE</scope>
</reference>
<feature type="transmembrane region" description="Helical" evidence="13">
    <location>
        <begin position="82"/>
        <end position="100"/>
    </location>
</feature>
<evidence type="ECO:0000313" key="14">
    <source>
        <dbReference type="EMBL" id="CAH2247886.1"/>
    </source>
</evidence>
<name>A0A8S4S310_9NEOP</name>
<evidence type="ECO:0000313" key="15">
    <source>
        <dbReference type="Proteomes" id="UP000838756"/>
    </source>
</evidence>
<comment type="subcellular location">
    <subcellularLocation>
        <location evidence="2">Nucleus membrane</location>
        <topology evidence="2">Multi-pass membrane protein</topology>
    </subcellularLocation>
    <subcellularLocation>
        <location evidence="3">Rough endoplasmic reticulum membrane</location>
        <topology evidence="3">Multi-pass membrane protein</topology>
    </subcellularLocation>
</comment>
<evidence type="ECO:0000256" key="9">
    <source>
        <dbReference type="ARBA" id="ARBA00023136"/>
    </source>
</evidence>
<dbReference type="GO" id="GO:0031965">
    <property type="term" value="C:nuclear membrane"/>
    <property type="evidence" value="ECO:0007669"/>
    <property type="project" value="UniProtKB-SubCell"/>
</dbReference>
<evidence type="ECO:0000256" key="5">
    <source>
        <dbReference type="ARBA" id="ARBA00022553"/>
    </source>
</evidence>
<keyword evidence="5" id="KW-0597">Phosphoprotein</keyword>
<evidence type="ECO:0000256" key="8">
    <source>
        <dbReference type="ARBA" id="ARBA00022989"/>
    </source>
</evidence>
<evidence type="ECO:0000256" key="3">
    <source>
        <dbReference type="ARBA" id="ARBA00004269"/>
    </source>
</evidence>
<dbReference type="AlphaFoldDB" id="A0A8S4S310"/>
<sequence>MRRPIKRTKITEGIYGNTVLYLKFVMLWVAVVMVDYMLEFRFEYLWPFWMMLRSIYDSFKYHGVAFSIFFIFIAFMSDLICYFFIPLQYIFFSASTYVWVQYVWYTSRLAYAGDKISKISPDKVMSRCLNADCDDNCDDDGVDDFNDVCDMSWSPVADKGVCMPTVALCCLVVYTEGALRARTGPLELWRPLAAHCLGYPTLSLGFGVKAYVGQRLRLRRQRQVRAENEFYFQLLRDALPESALEQYNNVLAEGGVEEAMTLQRVRDVCGVDDFYAIIRKRASMMNRLVSSTNTLLSTLACRLGCSLWGAGMVCTRAIGVAQLDYKEFCV</sequence>
<evidence type="ECO:0000256" key="13">
    <source>
        <dbReference type="SAM" id="Phobius"/>
    </source>
</evidence>
<dbReference type="Proteomes" id="UP000838756">
    <property type="component" value="Unassembled WGS sequence"/>
</dbReference>
<keyword evidence="8 13" id="KW-1133">Transmembrane helix</keyword>
<comment type="function">
    <text evidence="1">Plays a role in the regulation of neuronal activity.</text>
</comment>
<feature type="transmembrane region" description="Helical" evidence="13">
    <location>
        <begin position="20"/>
        <end position="38"/>
    </location>
</feature>
<keyword evidence="9 13" id="KW-0472">Membrane</keyword>
<dbReference type="GO" id="GO:0023041">
    <property type="term" value="P:neuronal signal transduction"/>
    <property type="evidence" value="ECO:0007669"/>
    <property type="project" value="InterPro"/>
</dbReference>
<dbReference type="EMBL" id="CAKXAJ010025965">
    <property type="protein sequence ID" value="CAH2247886.1"/>
    <property type="molecule type" value="Genomic_DNA"/>
</dbReference>
<evidence type="ECO:0000256" key="4">
    <source>
        <dbReference type="ARBA" id="ARBA00021882"/>
    </source>
</evidence>
<evidence type="ECO:0000256" key="6">
    <source>
        <dbReference type="ARBA" id="ARBA00022692"/>
    </source>
</evidence>
<keyword evidence="10" id="KW-0325">Glycoprotein</keyword>
<evidence type="ECO:0000256" key="10">
    <source>
        <dbReference type="ARBA" id="ARBA00023180"/>
    </source>
</evidence>
<keyword evidence="6 13" id="KW-0812">Transmembrane</keyword>
<dbReference type="Pfam" id="PF09726">
    <property type="entry name" value="Macoilin"/>
    <property type="match status" value="2"/>
</dbReference>
<evidence type="ECO:0000256" key="2">
    <source>
        <dbReference type="ARBA" id="ARBA00004232"/>
    </source>
</evidence>
<keyword evidence="11" id="KW-0539">Nucleus</keyword>
<proteinExistence type="predicted"/>
<keyword evidence="7" id="KW-0256">Endoplasmic reticulum</keyword>
<evidence type="ECO:0000256" key="1">
    <source>
        <dbReference type="ARBA" id="ARBA00003440"/>
    </source>
</evidence>
<organism evidence="14 15">
    <name type="scientific">Pararge aegeria aegeria</name>
    <dbReference type="NCBI Taxonomy" id="348720"/>
    <lineage>
        <taxon>Eukaryota</taxon>
        <taxon>Metazoa</taxon>
        <taxon>Ecdysozoa</taxon>
        <taxon>Arthropoda</taxon>
        <taxon>Hexapoda</taxon>
        <taxon>Insecta</taxon>
        <taxon>Pterygota</taxon>
        <taxon>Neoptera</taxon>
        <taxon>Endopterygota</taxon>
        <taxon>Lepidoptera</taxon>
        <taxon>Glossata</taxon>
        <taxon>Ditrysia</taxon>
        <taxon>Papilionoidea</taxon>
        <taxon>Nymphalidae</taxon>
        <taxon>Satyrinae</taxon>
        <taxon>Satyrini</taxon>
        <taxon>Parargina</taxon>
        <taxon>Pararge</taxon>
    </lineage>
</organism>
<evidence type="ECO:0000256" key="11">
    <source>
        <dbReference type="ARBA" id="ARBA00023242"/>
    </source>
</evidence>
<accession>A0A8S4S310</accession>
<gene>
    <name evidence="14" type="primary">jg12246</name>
    <name evidence="14" type="ORF">PAEG_LOCUS21658</name>
</gene>
<dbReference type="PANTHER" id="PTHR47464">
    <property type="entry name" value="MACOILIN"/>
    <property type="match status" value="1"/>
</dbReference>
<dbReference type="OrthoDB" id="10071111at2759"/>
<dbReference type="InterPro" id="IPR019130">
    <property type="entry name" value="Macoilin"/>
</dbReference>
<comment type="caution">
    <text evidence="14">The sequence shown here is derived from an EMBL/GenBank/DDBJ whole genome shotgun (WGS) entry which is preliminary data.</text>
</comment>
<evidence type="ECO:0000256" key="7">
    <source>
        <dbReference type="ARBA" id="ARBA00022824"/>
    </source>
</evidence>
<dbReference type="GO" id="GO:0030867">
    <property type="term" value="C:rough endoplasmic reticulum membrane"/>
    <property type="evidence" value="ECO:0007669"/>
    <property type="project" value="UniProtKB-SubCell"/>
</dbReference>
<dbReference type="PANTHER" id="PTHR47464:SF2">
    <property type="entry name" value="MACOILIN"/>
    <property type="match status" value="1"/>
</dbReference>
<protein>
    <recommendedName>
        <fullName evidence="4">Macoilin</fullName>
    </recommendedName>
    <alternativeName>
        <fullName evidence="12">Transmembrane protein 57</fullName>
    </alternativeName>
</protein>
<feature type="transmembrane region" description="Helical" evidence="13">
    <location>
        <begin position="58"/>
        <end position="75"/>
    </location>
</feature>
<keyword evidence="15" id="KW-1185">Reference proteome</keyword>